<dbReference type="RefSeq" id="WP_089684305.1">
    <property type="nucleotide sequence ID" value="NZ_FNFO01000007.1"/>
</dbReference>
<dbReference type="OrthoDB" id="597270at2"/>
<keyword evidence="2" id="KW-0808">Transferase</keyword>
<gene>
    <name evidence="2" type="ORF">SAMN05421823_10757</name>
</gene>
<keyword evidence="3" id="KW-1185">Reference proteome</keyword>
<dbReference type="GO" id="GO:0016740">
    <property type="term" value="F:transferase activity"/>
    <property type="evidence" value="ECO:0007669"/>
    <property type="project" value="UniProtKB-KW"/>
</dbReference>
<evidence type="ECO:0000313" key="3">
    <source>
        <dbReference type="Proteomes" id="UP000198510"/>
    </source>
</evidence>
<feature type="domain" description="Glycosyltransferase 2-like" evidence="1">
    <location>
        <begin position="15"/>
        <end position="123"/>
    </location>
</feature>
<evidence type="ECO:0000313" key="2">
    <source>
        <dbReference type="EMBL" id="SDL61638.1"/>
    </source>
</evidence>
<dbReference type="STRING" id="1075417.SAMN05421823_10757"/>
<protein>
    <submittedName>
        <fullName evidence="2">Glycosyl transferase family 2</fullName>
    </submittedName>
</protein>
<evidence type="ECO:0000259" key="1">
    <source>
        <dbReference type="Pfam" id="PF00535"/>
    </source>
</evidence>
<sequence length="367" mass="42668">MQTSQQDRAEEPLVSIIVPLYNRAAMLEETIRSVTTQRYTHWELLLVDDGSTDATVEIAASYAQHEKRITLLKRDRLPKGAPTCRNIGFQHARGEYIIFLDSDDLLAPHCLEQRVQTMQQHPNCDFLVFPMLLFQQHPYDDDKVWNVDTQEDDLTRFLRLDAVWQTTGPIYKRNVIATVGGFHEGLSCWQDYDLHMRILLSDFSYRKCFAVEPDCFYRIHVAESISQATYSKAPQKIHDRAQVLLEIRKRLIGKHENHENRRALATAILAVANDWVVMASDLWRGWALWRVARQENLIGRKEWLGGTLHLMNDFLFKHKIHASELIRKVYYLTRVRLVMRLLPPAILEPSLGIFRHRQSALSGKNAV</sequence>
<name>A0A1G9LIG7_9BACT</name>
<dbReference type="EMBL" id="FNFO01000007">
    <property type="protein sequence ID" value="SDL61638.1"/>
    <property type="molecule type" value="Genomic_DNA"/>
</dbReference>
<dbReference type="SUPFAM" id="SSF53448">
    <property type="entry name" value="Nucleotide-diphospho-sugar transferases"/>
    <property type="match status" value="1"/>
</dbReference>
<dbReference type="PANTHER" id="PTHR43685">
    <property type="entry name" value="GLYCOSYLTRANSFERASE"/>
    <property type="match status" value="1"/>
</dbReference>
<dbReference type="InterPro" id="IPR001173">
    <property type="entry name" value="Glyco_trans_2-like"/>
</dbReference>
<dbReference type="InterPro" id="IPR029044">
    <property type="entry name" value="Nucleotide-diphossugar_trans"/>
</dbReference>
<dbReference type="PANTHER" id="PTHR43685:SF11">
    <property type="entry name" value="GLYCOSYLTRANSFERASE TAGX-RELATED"/>
    <property type="match status" value="1"/>
</dbReference>
<accession>A0A1G9LIG7</accession>
<dbReference type="Pfam" id="PF00535">
    <property type="entry name" value="Glycos_transf_2"/>
    <property type="match status" value="1"/>
</dbReference>
<dbReference type="InterPro" id="IPR050834">
    <property type="entry name" value="Glycosyltransf_2"/>
</dbReference>
<dbReference type="Proteomes" id="UP000198510">
    <property type="component" value="Unassembled WGS sequence"/>
</dbReference>
<reference evidence="2 3" key="1">
    <citation type="submission" date="2016-10" db="EMBL/GenBank/DDBJ databases">
        <authorList>
            <person name="de Groot N.N."/>
        </authorList>
    </citation>
    <scope>NUCLEOTIDE SEQUENCE [LARGE SCALE GENOMIC DNA]</scope>
    <source>
        <strain evidence="2 3">DSM 25186</strain>
    </source>
</reference>
<dbReference type="CDD" id="cd00761">
    <property type="entry name" value="Glyco_tranf_GTA_type"/>
    <property type="match status" value="1"/>
</dbReference>
<proteinExistence type="predicted"/>
<dbReference type="Gene3D" id="3.90.550.10">
    <property type="entry name" value="Spore Coat Polysaccharide Biosynthesis Protein SpsA, Chain A"/>
    <property type="match status" value="1"/>
</dbReference>
<organism evidence="2 3">
    <name type="scientific">Catalinimonas alkaloidigena</name>
    <dbReference type="NCBI Taxonomy" id="1075417"/>
    <lineage>
        <taxon>Bacteria</taxon>
        <taxon>Pseudomonadati</taxon>
        <taxon>Bacteroidota</taxon>
        <taxon>Cytophagia</taxon>
        <taxon>Cytophagales</taxon>
        <taxon>Catalimonadaceae</taxon>
        <taxon>Catalinimonas</taxon>
    </lineage>
</organism>
<dbReference type="AlphaFoldDB" id="A0A1G9LIG7"/>